<comment type="caution">
    <text evidence="2">The sequence shown here is derived from an EMBL/GenBank/DDBJ whole genome shotgun (WGS) entry which is preliminary data.</text>
</comment>
<sequence>MGSESDPTVKEPSTTLKLSLFSLPSQPPEPSGTLTPPLRTSASIPFQWEEAPGKPRHCNTASEPKSARALELPPRLLSETAKVVNLPSPTTVLDGPDHVCRSMSFTSSLRNNSESLGKRVIGRDGGGYFGSRRWGSFRKSTKEAVLGPSFDFSSYVDGGGDQSQTSSVSTTGSGVQFGGSDHTNVKITRVRRRGSLLNLSHTKSQLLLASSKYDPSNHIVMTSISSFHAS</sequence>
<dbReference type="OrthoDB" id="1934555at2759"/>
<feature type="region of interest" description="Disordered" evidence="1">
    <location>
        <begin position="20"/>
        <end position="44"/>
    </location>
</feature>
<dbReference type="AlphaFoldDB" id="A0A8K0GNL3"/>
<dbReference type="PANTHER" id="PTHR34371:SF6">
    <property type="entry name" value="MEMBRANE-ASSOCIATED KINASE REGULATOR 6"/>
    <property type="match status" value="1"/>
</dbReference>
<gene>
    <name evidence="2" type="ORF">FNV43_RR23906</name>
</gene>
<evidence type="ECO:0000313" key="2">
    <source>
        <dbReference type="EMBL" id="KAF3432804.1"/>
    </source>
</evidence>
<dbReference type="InterPro" id="IPR007789">
    <property type="entry name" value="DUF688"/>
</dbReference>
<evidence type="ECO:0000256" key="1">
    <source>
        <dbReference type="SAM" id="MobiDB-lite"/>
    </source>
</evidence>
<keyword evidence="3" id="KW-1185">Reference proteome</keyword>
<feature type="region of interest" description="Disordered" evidence="1">
    <location>
        <begin position="161"/>
        <end position="181"/>
    </location>
</feature>
<dbReference type="Proteomes" id="UP000796880">
    <property type="component" value="Unassembled WGS sequence"/>
</dbReference>
<protein>
    <submittedName>
        <fullName evidence="2">Uncharacterized protein</fullName>
    </submittedName>
</protein>
<accession>A0A8K0GNL3</accession>
<feature type="compositionally biased region" description="Low complexity" evidence="1">
    <location>
        <begin position="162"/>
        <end position="180"/>
    </location>
</feature>
<name>A0A8K0GNL3_9ROSA</name>
<dbReference type="EMBL" id="VOIH02000011">
    <property type="protein sequence ID" value="KAF3432804.1"/>
    <property type="molecule type" value="Genomic_DNA"/>
</dbReference>
<reference evidence="2" key="1">
    <citation type="submission" date="2020-03" db="EMBL/GenBank/DDBJ databases">
        <title>A high-quality chromosome-level genome assembly of a woody plant with both climbing and erect habits, Rhamnella rubrinervis.</title>
        <authorList>
            <person name="Lu Z."/>
            <person name="Yang Y."/>
            <person name="Zhu X."/>
            <person name="Sun Y."/>
        </authorList>
    </citation>
    <scope>NUCLEOTIDE SEQUENCE</scope>
    <source>
        <strain evidence="2">BYM</strain>
        <tissue evidence="2">Leaf</tissue>
    </source>
</reference>
<feature type="compositionally biased region" description="Polar residues" evidence="1">
    <location>
        <begin position="32"/>
        <end position="44"/>
    </location>
</feature>
<proteinExistence type="predicted"/>
<dbReference type="Pfam" id="PF05097">
    <property type="entry name" value="DUF688"/>
    <property type="match status" value="1"/>
</dbReference>
<dbReference type="PANTHER" id="PTHR34371">
    <property type="entry name" value="OS01G0551000 PROTEIN"/>
    <property type="match status" value="1"/>
</dbReference>
<organism evidence="2 3">
    <name type="scientific">Rhamnella rubrinervis</name>
    <dbReference type="NCBI Taxonomy" id="2594499"/>
    <lineage>
        <taxon>Eukaryota</taxon>
        <taxon>Viridiplantae</taxon>
        <taxon>Streptophyta</taxon>
        <taxon>Embryophyta</taxon>
        <taxon>Tracheophyta</taxon>
        <taxon>Spermatophyta</taxon>
        <taxon>Magnoliopsida</taxon>
        <taxon>eudicotyledons</taxon>
        <taxon>Gunneridae</taxon>
        <taxon>Pentapetalae</taxon>
        <taxon>rosids</taxon>
        <taxon>fabids</taxon>
        <taxon>Rosales</taxon>
        <taxon>Rhamnaceae</taxon>
        <taxon>rhamnoid group</taxon>
        <taxon>Rhamneae</taxon>
        <taxon>Rhamnella</taxon>
    </lineage>
</organism>
<evidence type="ECO:0000313" key="3">
    <source>
        <dbReference type="Proteomes" id="UP000796880"/>
    </source>
</evidence>